<keyword evidence="2" id="KW-1185">Reference proteome</keyword>
<evidence type="ECO:0000313" key="1">
    <source>
        <dbReference type="EMBL" id="RIA78789.1"/>
    </source>
</evidence>
<gene>
    <name evidence="1" type="ORF">C1645_842317</name>
</gene>
<comment type="caution">
    <text evidence="1">The sequence shown here is derived from an EMBL/GenBank/DDBJ whole genome shotgun (WGS) entry which is preliminary data.</text>
</comment>
<dbReference type="Proteomes" id="UP000265703">
    <property type="component" value="Unassembled WGS sequence"/>
</dbReference>
<dbReference type="AlphaFoldDB" id="A0A397S244"/>
<organism evidence="1 2">
    <name type="scientific">Glomus cerebriforme</name>
    <dbReference type="NCBI Taxonomy" id="658196"/>
    <lineage>
        <taxon>Eukaryota</taxon>
        <taxon>Fungi</taxon>
        <taxon>Fungi incertae sedis</taxon>
        <taxon>Mucoromycota</taxon>
        <taxon>Glomeromycotina</taxon>
        <taxon>Glomeromycetes</taxon>
        <taxon>Glomerales</taxon>
        <taxon>Glomeraceae</taxon>
        <taxon>Glomus</taxon>
    </lineage>
</organism>
<sequence>MPVRTSSLSIKAFPLEMINKEQSEKVSQILSPSSILPTTALFTLQITTEAAAKLTYKITVKQSNNLMQKSALFYDLSTQYTDYASQSSLNSSEDNNNNNNSSNDFTINNDSSLEELMKEADGLPMICIELPNISIEIIDNLLQWLFNNNNNNEIKFDDILTSNLASSIKSTFDFFGLLNFVTMLNLYEPYCSIIDEILVWYYFGLNERERNLKILKNESFINGTIPVRFVKRLAESVGELEGKQILSSFFRYEEISSKENEWEILSLTEDNNNNNNNNNGFNNVEKIEKSRSNILEWLNSSVLSPTPHRVNFLLQNSLSPLDIAEPPTPLGSAYFCIPPPPNTPSTSTFQRILPRSLPRTPKTTTFTKSIISFSPSSSINEKIILDNDDMLEDIPLTAGLSVPPNTPNLPFIPSNIPNLLIDNDIVLSKSLTNNLMPPSTPISPANLIVPPNTPNTLSMNVVSPNTPSTPSFYSPLVPPNTPNTPFSPISSNFYNSAITINSLLFPTSIIPTTPTLVPPNSPTFPFIFQSINNNNNDNNDNISSLFNHSKNKFPRKNSREKNVTIDSVLANSLNNLY</sequence>
<accession>A0A397S244</accession>
<protein>
    <submittedName>
        <fullName evidence="1">Uncharacterized protein</fullName>
    </submittedName>
</protein>
<dbReference type="EMBL" id="QKYT01002060">
    <property type="protein sequence ID" value="RIA78789.1"/>
    <property type="molecule type" value="Genomic_DNA"/>
</dbReference>
<proteinExistence type="predicted"/>
<dbReference type="OrthoDB" id="2415992at2759"/>
<reference evidence="1 2" key="1">
    <citation type="submission" date="2018-06" db="EMBL/GenBank/DDBJ databases">
        <title>Comparative genomics reveals the genomic features of Rhizophagus irregularis, R. cerebriforme, R. diaphanum and Gigaspora rosea, and their symbiotic lifestyle signature.</title>
        <authorList>
            <person name="Morin E."/>
            <person name="San Clemente H."/>
            <person name="Chen E.C.H."/>
            <person name="De La Providencia I."/>
            <person name="Hainaut M."/>
            <person name="Kuo A."/>
            <person name="Kohler A."/>
            <person name="Murat C."/>
            <person name="Tang N."/>
            <person name="Roy S."/>
            <person name="Loubradou J."/>
            <person name="Henrissat B."/>
            <person name="Grigoriev I.V."/>
            <person name="Corradi N."/>
            <person name="Roux C."/>
            <person name="Martin F.M."/>
        </authorList>
    </citation>
    <scope>NUCLEOTIDE SEQUENCE [LARGE SCALE GENOMIC DNA]</scope>
    <source>
        <strain evidence="1 2">DAOM 227022</strain>
    </source>
</reference>
<dbReference type="STRING" id="658196.A0A397S244"/>
<dbReference type="InterPro" id="IPR053019">
    <property type="entry name" value="GATA_zinc_finger"/>
</dbReference>
<evidence type="ECO:0000313" key="2">
    <source>
        <dbReference type="Proteomes" id="UP000265703"/>
    </source>
</evidence>
<name>A0A397S244_9GLOM</name>
<dbReference type="PANTHER" id="PTHR23353">
    <property type="entry name" value="RAB-GAP/TBC-RELATED"/>
    <property type="match status" value="1"/>
</dbReference>